<dbReference type="Proteomes" id="UP001595836">
    <property type="component" value="Unassembled WGS sequence"/>
</dbReference>
<reference evidence="14" key="1">
    <citation type="journal article" date="2019" name="Int. J. Syst. Evol. Microbiol.">
        <title>The Global Catalogue of Microorganisms (GCM) 10K type strain sequencing project: providing services to taxonomists for standard genome sequencing and annotation.</title>
        <authorList>
            <consortium name="The Broad Institute Genomics Platform"/>
            <consortium name="The Broad Institute Genome Sequencing Center for Infectious Disease"/>
            <person name="Wu L."/>
            <person name="Ma J."/>
        </authorList>
    </citation>
    <scope>NUCLEOTIDE SEQUENCE [LARGE SCALE GENOMIC DNA]</scope>
    <source>
        <strain evidence="14">JCM 11882</strain>
    </source>
</reference>
<dbReference type="InterPro" id="IPR050256">
    <property type="entry name" value="Glycosyltransferase_2"/>
</dbReference>
<evidence type="ECO:0000256" key="6">
    <source>
        <dbReference type="ARBA" id="ARBA00022842"/>
    </source>
</evidence>
<evidence type="ECO:0000313" key="14">
    <source>
        <dbReference type="Proteomes" id="UP001595836"/>
    </source>
</evidence>
<comment type="caution">
    <text evidence="13">The sequence shown here is derived from an EMBL/GenBank/DDBJ whole genome shotgun (WGS) entry which is preliminary data.</text>
</comment>
<evidence type="ECO:0000256" key="2">
    <source>
        <dbReference type="ARBA" id="ARBA00001946"/>
    </source>
</evidence>
<dbReference type="PANTHER" id="PTHR48090">
    <property type="entry name" value="UNDECAPRENYL-PHOSPHATE 4-DEOXY-4-FORMAMIDO-L-ARABINOSE TRANSFERASE-RELATED"/>
    <property type="match status" value="1"/>
</dbReference>
<dbReference type="SUPFAM" id="SSF53448">
    <property type="entry name" value="Nucleotide-diphospho-sugar transferases"/>
    <property type="match status" value="1"/>
</dbReference>
<keyword evidence="6" id="KW-0460">Magnesium</keyword>
<dbReference type="EC" id="2.4.1.266" evidence="7"/>
<dbReference type="InterPro" id="IPR001173">
    <property type="entry name" value="Glyco_trans_2-like"/>
</dbReference>
<keyword evidence="13" id="KW-0966">Cell projection</keyword>
<dbReference type="PANTHER" id="PTHR48090:SF10">
    <property type="entry name" value="GLUCOSYL-3-PHOSPHOGLYCERATE SYNTHASE"/>
    <property type="match status" value="1"/>
</dbReference>
<keyword evidence="14" id="KW-1185">Reference proteome</keyword>
<comment type="similarity">
    <text evidence="3">Belongs to the glycosyltransferase 2 family.</text>
</comment>
<gene>
    <name evidence="13" type="ORF">ACFO7U_15425</name>
</gene>
<sequence length="347" mass="36810">MTDNSRTAFADRIDPVRAWSTRRTYRAADFRPDELVAAKAGRRVSVVLPARNEETTVGLIVEALRTELVIGVPLIDELVVVDSHSTDSTAAVAVGAGARVVAQGEILPALGDVPGKGEALWKSLAATDGDIVVFLDSDLREFDTDFAVGLLGPLLTEPGVVFCKGAFDRPLDDGRTVLPAGGGRVTELVARPLLATHWPALTGFIQPLGGEYAGTRAALESIPFAGAYGVDIGILIDLYEEYGLDALAQVDLGRRVHRNSPDSALSVMAMHQHLAVLERLRRHGRAAWGGGGVGLGSGDGVSVGDGDDEPGDTLTLHRRDAETGEFVSESIRVAPGERPPMREVRAR</sequence>
<evidence type="ECO:0000256" key="3">
    <source>
        <dbReference type="ARBA" id="ARBA00006739"/>
    </source>
</evidence>
<protein>
    <recommendedName>
        <fullName evidence="8">Glucosyl-3-phosphoglycerate synthase</fullName>
        <ecNumber evidence="7">2.4.1.266</ecNumber>
    </recommendedName>
</protein>
<proteinExistence type="inferred from homology"/>
<evidence type="ECO:0000256" key="8">
    <source>
        <dbReference type="ARBA" id="ARBA00040894"/>
    </source>
</evidence>
<evidence type="ECO:0000313" key="13">
    <source>
        <dbReference type="EMBL" id="MFC4756162.1"/>
    </source>
</evidence>
<dbReference type="Pfam" id="PF00535">
    <property type="entry name" value="Glycos_transf_2"/>
    <property type="match status" value="1"/>
</dbReference>
<evidence type="ECO:0000256" key="7">
    <source>
        <dbReference type="ARBA" id="ARBA00039022"/>
    </source>
</evidence>
<evidence type="ECO:0000256" key="11">
    <source>
        <dbReference type="SAM" id="MobiDB-lite"/>
    </source>
</evidence>
<accession>A0ABV9PST3</accession>
<comment type="cofactor">
    <cofactor evidence="2">
        <name>Mg(2+)</name>
        <dbReference type="ChEBI" id="CHEBI:18420"/>
    </cofactor>
</comment>
<dbReference type="InterPro" id="IPR029044">
    <property type="entry name" value="Nucleotide-diphossugar_trans"/>
</dbReference>
<comment type="catalytic activity">
    <reaction evidence="9">
        <text>(2R)-3-phosphoglycerate + UDP-alpha-D-glucose = (2R)-2-O-(alpha-D-glucopyranosyl)-3-phospho-glycerate + UDP + H(+)</text>
        <dbReference type="Rhea" id="RHEA:31319"/>
        <dbReference type="ChEBI" id="CHEBI:15378"/>
        <dbReference type="ChEBI" id="CHEBI:58223"/>
        <dbReference type="ChEBI" id="CHEBI:58272"/>
        <dbReference type="ChEBI" id="CHEBI:58885"/>
        <dbReference type="ChEBI" id="CHEBI:62600"/>
        <dbReference type="EC" id="2.4.1.266"/>
    </reaction>
    <physiologicalReaction direction="left-to-right" evidence="9">
        <dbReference type="Rhea" id="RHEA:31320"/>
    </physiologicalReaction>
</comment>
<dbReference type="NCBIfam" id="NF010496">
    <property type="entry name" value="PRK13915.1"/>
    <property type="match status" value="1"/>
</dbReference>
<comment type="cofactor">
    <cofactor evidence="1">
        <name>Mn(2+)</name>
        <dbReference type="ChEBI" id="CHEBI:29035"/>
    </cofactor>
</comment>
<feature type="domain" description="Glycosyltransferase 2-like" evidence="12">
    <location>
        <begin position="45"/>
        <end position="140"/>
    </location>
</feature>
<evidence type="ECO:0000256" key="4">
    <source>
        <dbReference type="ARBA" id="ARBA00022676"/>
    </source>
</evidence>
<feature type="region of interest" description="Disordered" evidence="11">
    <location>
        <begin position="328"/>
        <end position="347"/>
    </location>
</feature>
<evidence type="ECO:0000256" key="10">
    <source>
        <dbReference type="ARBA" id="ARBA00048997"/>
    </source>
</evidence>
<keyword evidence="4 13" id="KW-0328">Glycosyltransferase</keyword>
<keyword evidence="5 13" id="KW-0808">Transferase</keyword>
<dbReference type="GO" id="GO:0016757">
    <property type="term" value="F:glycosyltransferase activity"/>
    <property type="evidence" value="ECO:0007669"/>
    <property type="project" value="UniProtKB-KW"/>
</dbReference>
<dbReference type="RefSeq" id="WP_344991740.1">
    <property type="nucleotide sequence ID" value="NZ_BAABCD010000017.1"/>
</dbReference>
<evidence type="ECO:0000259" key="12">
    <source>
        <dbReference type="Pfam" id="PF00535"/>
    </source>
</evidence>
<dbReference type="Gene3D" id="3.90.550.10">
    <property type="entry name" value="Spore Coat Polysaccharide Biosynthesis Protein SpsA, Chain A"/>
    <property type="match status" value="1"/>
</dbReference>
<dbReference type="EMBL" id="JBHSHP010000058">
    <property type="protein sequence ID" value="MFC4756162.1"/>
    <property type="molecule type" value="Genomic_DNA"/>
</dbReference>
<evidence type="ECO:0000256" key="9">
    <source>
        <dbReference type="ARBA" id="ARBA00048689"/>
    </source>
</evidence>
<evidence type="ECO:0000256" key="5">
    <source>
        <dbReference type="ARBA" id="ARBA00022679"/>
    </source>
</evidence>
<keyword evidence="13" id="KW-0969">Cilium</keyword>
<comment type="catalytic activity">
    <reaction evidence="10">
        <text>an NDP-alpha-D-glucose + (2R)-3-phosphoglycerate = (2R)-2-O-(alpha-D-glucopyranosyl)-3-phospho-glycerate + a ribonucleoside 5'-diphosphate + H(+)</text>
        <dbReference type="Rhea" id="RHEA:47244"/>
        <dbReference type="ChEBI" id="CHEBI:15378"/>
        <dbReference type="ChEBI" id="CHEBI:57930"/>
        <dbReference type="ChEBI" id="CHEBI:58272"/>
        <dbReference type="ChEBI" id="CHEBI:62600"/>
        <dbReference type="ChEBI" id="CHEBI:76533"/>
        <dbReference type="EC" id="2.4.1.266"/>
    </reaction>
    <physiologicalReaction direction="left-to-right" evidence="10">
        <dbReference type="Rhea" id="RHEA:47245"/>
    </physiologicalReaction>
</comment>
<name>A0ABV9PST3_9ACTN</name>
<organism evidence="13 14">
    <name type="scientific">Dietzia aurantiaca</name>
    <dbReference type="NCBI Taxonomy" id="983873"/>
    <lineage>
        <taxon>Bacteria</taxon>
        <taxon>Bacillati</taxon>
        <taxon>Actinomycetota</taxon>
        <taxon>Actinomycetes</taxon>
        <taxon>Mycobacteriales</taxon>
        <taxon>Dietziaceae</taxon>
        <taxon>Dietzia</taxon>
    </lineage>
</organism>
<keyword evidence="13" id="KW-0282">Flagellum</keyword>
<evidence type="ECO:0000256" key="1">
    <source>
        <dbReference type="ARBA" id="ARBA00001936"/>
    </source>
</evidence>